<dbReference type="InterPro" id="IPR011029">
    <property type="entry name" value="DEATH-like_dom_sf"/>
</dbReference>
<comment type="caution">
    <text evidence="3">The sequence shown here is derived from an EMBL/GenBank/DDBJ whole genome shotgun (WGS) entry which is preliminary data.</text>
</comment>
<evidence type="ECO:0000259" key="2">
    <source>
        <dbReference type="PROSITE" id="PS50017"/>
    </source>
</evidence>
<dbReference type="AlphaFoldDB" id="A0A9X6NIE6"/>
<dbReference type="Proteomes" id="UP000192578">
    <property type="component" value="Unassembled WGS sequence"/>
</dbReference>
<accession>A0A9X6NIE6</accession>
<keyword evidence="4" id="KW-1185">Reference proteome</keyword>
<sequence length="728" mass="80576">MAAVTSSALACSNASFSILRSLSPGPVTHLTEQILAKAKLQNEATVPLSAREIAHLEASLTHFIAAFNDRVGEARELYKSNLETAVRTCFWLELKSEESFVKVEWILRFAIACVDVEIIDALLPYVLFHEACDWGDSGEKEQIANLFVSLKEKWRSSRFSGTPCRNMLIRFTTELLSRLPKTTSARARGRLLCYVSARIPMSDKGAANTIGEFNTGRCPTTAGLTTGSGNNVHVNAHFANLCNLLDCLKNPNLILTPAGFTEFKTAFESVLELMTPTEMNSGDQEEGEHIDDALRTGILTASAGGDGSPESPRETKLKHVRFIPDPTAVESDLRLDRVKRNVLTRFLVVVQYLCLPAKPKGSFEPSEEQLVWCDQMVQTALAILSRTNPHGPSYVERITDHLESEAAMSIWKDAGCPPLPSLPKIDLSGLSPHPPAKQIPYEKVKRLLQGRDRLVQRKSIRDLALSGPRKTAGDPEVSKLLNRGPNSHEEFQNLGYQPPLIDFFIPVVEQALSGAKLKDIYNDKFQWRALRILGKRTHIHFSNEAEKMDTKDIGTFLENYILNLTERNPILQAAKQAYTAAHPAPILVEPTNGNANGDDHNNDNLDDLMDQDVAEENGITTTSTSNGISADESEVTSGPAPGATSIFSKEQIRNIAGVIAAEWEKFAHILKFGPDSIEYWKSANADPVEQAVQMLQVWMETLADSVKDSNDELMKFISALKDNYNFEF</sequence>
<dbReference type="PROSITE" id="PS50017">
    <property type="entry name" value="DEATH_DOMAIN"/>
    <property type="match status" value="1"/>
</dbReference>
<dbReference type="InterPro" id="IPR021861">
    <property type="entry name" value="THO_THOC1"/>
</dbReference>
<evidence type="ECO:0000256" key="1">
    <source>
        <dbReference type="SAM" id="MobiDB-lite"/>
    </source>
</evidence>
<dbReference type="Pfam" id="PF00531">
    <property type="entry name" value="Death"/>
    <property type="match status" value="1"/>
</dbReference>
<dbReference type="Gene3D" id="1.10.533.10">
    <property type="entry name" value="Death Domain, Fas"/>
    <property type="match status" value="1"/>
</dbReference>
<dbReference type="Pfam" id="PF11957">
    <property type="entry name" value="efThoc1"/>
    <property type="match status" value="1"/>
</dbReference>
<name>A0A9X6NIE6_HYPEX</name>
<feature type="region of interest" description="Disordered" evidence="1">
    <location>
        <begin position="619"/>
        <end position="643"/>
    </location>
</feature>
<dbReference type="EMBL" id="MTYJ01000442">
    <property type="protein sequence ID" value="OWA54687.1"/>
    <property type="molecule type" value="Genomic_DNA"/>
</dbReference>
<dbReference type="GO" id="GO:0006406">
    <property type="term" value="P:mRNA export from nucleus"/>
    <property type="evidence" value="ECO:0007669"/>
    <property type="project" value="TreeGrafter"/>
</dbReference>
<dbReference type="CDD" id="cd01670">
    <property type="entry name" value="Death"/>
    <property type="match status" value="1"/>
</dbReference>
<gene>
    <name evidence="3" type="ORF">BV898_19086</name>
</gene>
<dbReference type="OrthoDB" id="10257415at2759"/>
<feature type="domain" description="Death" evidence="2">
    <location>
        <begin position="648"/>
        <end position="722"/>
    </location>
</feature>
<dbReference type="PANTHER" id="PTHR13265:SF0">
    <property type="entry name" value="HPR1"/>
    <property type="match status" value="1"/>
</dbReference>
<feature type="compositionally biased region" description="Low complexity" evidence="1">
    <location>
        <begin position="619"/>
        <end position="628"/>
    </location>
</feature>
<dbReference type="GO" id="GO:0000445">
    <property type="term" value="C:THO complex part of transcription export complex"/>
    <property type="evidence" value="ECO:0007669"/>
    <property type="project" value="TreeGrafter"/>
</dbReference>
<dbReference type="PANTHER" id="PTHR13265">
    <property type="entry name" value="THO COMPLEX SUBUNIT 1"/>
    <property type="match status" value="1"/>
</dbReference>
<dbReference type="SUPFAM" id="SSF47986">
    <property type="entry name" value="DEATH domain"/>
    <property type="match status" value="1"/>
</dbReference>
<dbReference type="InterPro" id="IPR000488">
    <property type="entry name" value="Death_dom"/>
</dbReference>
<protein>
    <recommendedName>
        <fullName evidence="2">Death domain-containing protein</fullName>
    </recommendedName>
</protein>
<reference evidence="4" key="1">
    <citation type="submission" date="2017-01" db="EMBL/GenBank/DDBJ databases">
        <title>Comparative genomics of anhydrobiosis in the tardigrade Hypsibius dujardini.</title>
        <authorList>
            <person name="Yoshida Y."/>
            <person name="Koutsovoulos G."/>
            <person name="Laetsch D."/>
            <person name="Stevens L."/>
            <person name="Kumar S."/>
            <person name="Horikawa D."/>
            <person name="Ishino K."/>
            <person name="Komine S."/>
            <person name="Tomita M."/>
            <person name="Blaxter M."/>
            <person name="Arakawa K."/>
        </authorList>
    </citation>
    <scope>NUCLEOTIDE SEQUENCE [LARGE SCALE GENOMIC DNA]</scope>
    <source>
        <strain evidence="4">Z151</strain>
    </source>
</reference>
<organism evidence="3 4">
    <name type="scientific">Hypsibius exemplaris</name>
    <name type="common">Freshwater tardigrade</name>
    <dbReference type="NCBI Taxonomy" id="2072580"/>
    <lineage>
        <taxon>Eukaryota</taxon>
        <taxon>Metazoa</taxon>
        <taxon>Ecdysozoa</taxon>
        <taxon>Tardigrada</taxon>
        <taxon>Eutardigrada</taxon>
        <taxon>Parachela</taxon>
        <taxon>Hypsibioidea</taxon>
        <taxon>Hypsibiidae</taxon>
        <taxon>Hypsibius</taxon>
    </lineage>
</organism>
<proteinExistence type="predicted"/>
<evidence type="ECO:0000313" key="3">
    <source>
        <dbReference type="EMBL" id="OWA54687.1"/>
    </source>
</evidence>
<dbReference type="GO" id="GO:0007165">
    <property type="term" value="P:signal transduction"/>
    <property type="evidence" value="ECO:0007669"/>
    <property type="project" value="InterPro"/>
</dbReference>
<evidence type="ECO:0000313" key="4">
    <source>
        <dbReference type="Proteomes" id="UP000192578"/>
    </source>
</evidence>